<dbReference type="AlphaFoldDB" id="A0A9N7TJI0"/>
<evidence type="ECO:0000313" key="4">
    <source>
        <dbReference type="Proteomes" id="UP001153269"/>
    </source>
</evidence>
<evidence type="ECO:0000256" key="1">
    <source>
        <dbReference type="SAM" id="MobiDB-lite"/>
    </source>
</evidence>
<feature type="compositionally biased region" description="Polar residues" evidence="1">
    <location>
        <begin position="393"/>
        <end position="404"/>
    </location>
</feature>
<evidence type="ECO:0000256" key="2">
    <source>
        <dbReference type="SAM" id="Phobius"/>
    </source>
</evidence>
<keyword evidence="2" id="KW-0812">Transmembrane</keyword>
<keyword evidence="4" id="KW-1185">Reference proteome</keyword>
<keyword evidence="2" id="KW-0472">Membrane</keyword>
<sequence length="439" mass="50345">MAAISKHIEKARQQQQEIPAELITACTQHQKETPPEMETVGLQLQKEPPQELEIGCIHLQQGIPPEIETVNKHLQQETPPELEIGCIRLQQGITPEFETVNKQQQQETPAEGETVGSQLQEEIQTELETPCKICQVVKDKLQTDITLLELRVNVLLAKDNIYTEQEKELHEMHCQRNEIQLMKLDFEQTRMQATISVSNTDFLAIAEISKHLSELKTAFTQQQKENPAEWKTACRVCQDEKHTVQSSIISLLSALNKLFPEENVYTEQENELHEMNWQRDEMQLMKLGRQKQSLQLRVRTLKKKDLDMSNISKHIEKARQQQQEIPAELITACTQHQKETPPEMETVGLQLQQETPPKLEIGCIRLQQGITPEFETVNKQQQQETPPELEDSCIQQQQETPASESWDSFVKRGLKIAVPVAITAGVLVAVTIMVTKLWR</sequence>
<protein>
    <submittedName>
        <fullName evidence="3">Uncharacterized protein</fullName>
    </submittedName>
</protein>
<keyword evidence="2" id="KW-1133">Transmembrane helix</keyword>
<accession>A0A9N7TJI0</accession>
<feature type="transmembrane region" description="Helical" evidence="2">
    <location>
        <begin position="416"/>
        <end position="438"/>
    </location>
</feature>
<name>A0A9N7TJI0_PLEPL</name>
<proteinExistence type="predicted"/>
<dbReference type="Proteomes" id="UP001153269">
    <property type="component" value="Unassembled WGS sequence"/>
</dbReference>
<reference evidence="3" key="1">
    <citation type="submission" date="2020-03" db="EMBL/GenBank/DDBJ databases">
        <authorList>
            <person name="Weist P."/>
        </authorList>
    </citation>
    <scope>NUCLEOTIDE SEQUENCE</scope>
</reference>
<evidence type="ECO:0000313" key="3">
    <source>
        <dbReference type="EMBL" id="CAB1414087.1"/>
    </source>
</evidence>
<dbReference type="EMBL" id="CADEAL010000087">
    <property type="protein sequence ID" value="CAB1414087.1"/>
    <property type="molecule type" value="Genomic_DNA"/>
</dbReference>
<comment type="caution">
    <text evidence="3">The sequence shown here is derived from an EMBL/GenBank/DDBJ whole genome shotgun (WGS) entry which is preliminary data.</text>
</comment>
<organism evidence="3 4">
    <name type="scientific">Pleuronectes platessa</name>
    <name type="common">European plaice</name>
    <dbReference type="NCBI Taxonomy" id="8262"/>
    <lineage>
        <taxon>Eukaryota</taxon>
        <taxon>Metazoa</taxon>
        <taxon>Chordata</taxon>
        <taxon>Craniata</taxon>
        <taxon>Vertebrata</taxon>
        <taxon>Euteleostomi</taxon>
        <taxon>Actinopterygii</taxon>
        <taxon>Neopterygii</taxon>
        <taxon>Teleostei</taxon>
        <taxon>Neoteleostei</taxon>
        <taxon>Acanthomorphata</taxon>
        <taxon>Carangaria</taxon>
        <taxon>Pleuronectiformes</taxon>
        <taxon>Pleuronectoidei</taxon>
        <taxon>Pleuronectidae</taxon>
        <taxon>Pleuronectes</taxon>
    </lineage>
</organism>
<gene>
    <name evidence="3" type="ORF">PLEPLA_LOCUS1791</name>
</gene>
<feature type="region of interest" description="Disordered" evidence="1">
    <location>
        <begin position="379"/>
        <end position="404"/>
    </location>
</feature>